<dbReference type="PANTHER" id="PTHR12787">
    <property type="entry name" value="RIBOSOMAL RNA-PROCESSING PROTEIN 8"/>
    <property type="match status" value="1"/>
</dbReference>
<evidence type="ECO:0000313" key="15">
    <source>
        <dbReference type="EMBL" id="KAH3834733.1"/>
    </source>
</evidence>
<feature type="compositionally biased region" description="Polar residues" evidence="14">
    <location>
        <begin position="148"/>
        <end position="189"/>
    </location>
</feature>
<keyword evidence="9" id="KW-0156">Chromatin regulator</keyword>
<evidence type="ECO:0000256" key="2">
    <source>
        <dbReference type="ARBA" id="ARBA00006301"/>
    </source>
</evidence>
<accession>A0A9D4QKI9</accession>
<dbReference type="Gene3D" id="3.40.50.150">
    <property type="entry name" value="Vaccinia Virus protein VP39"/>
    <property type="match status" value="1"/>
</dbReference>
<dbReference type="FunFam" id="3.40.50.150:FF:000068">
    <property type="entry name" value="Ribosomal RNA-processing protein 8"/>
    <property type="match status" value="1"/>
</dbReference>
<keyword evidence="16" id="KW-1185">Reference proteome</keyword>
<dbReference type="GO" id="GO:0033553">
    <property type="term" value="C:rDNA heterochromatin"/>
    <property type="evidence" value="ECO:0007669"/>
    <property type="project" value="TreeGrafter"/>
</dbReference>
<feature type="compositionally biased region" description="Polar residues" evidence="14">
    <location>
        <begin position="275"/>
        <end position="284"/>
    </location>
</feature>
<name>A0A9D4QKI9_DREPO</name>
<proteinExistence type="inferred from homology"/>
<dbReference type="EC" id="2.1.1.-" evidence="13"/>
<keyword evidence="10" id="KW-0805">Transcription regulation</keyword>
<feature type="compositionally biased region" description="Polar residues" evidence="14">
    <location>
        <begin position="252"/>
        <end position="261"/>
    </location>
</feature>
<dbReference type="GO" id="GO:0042149">
    <property type="term" value="P:cellular response to glucose starvation"/>
    <property type="evidence" value="ECO:0007669"/>
    <property type="project" value="TreeGrafter"/>
</dbReference>
<keyword evidence="6 13" id="KW-0489">Methyltransferase</keyword>
<dbReference type="InterPro" id="IPR007823">
    <property type="entry name" value="RRP8"/>
</dbReference>
<sequence length="576" mass="64261">MHLYLIQRYRCGAHTRSLCLKIIKSVKLDCKRIGVSRLWIFAMDFECGDWDVTGEATQLVNNLFGTSKKKKTKKRKVAVEAKETNHHEELVEPSNLQNMIASKAKLEDRAGSENSSKKSKKKKKKKHVEESSDLSVDKNSVIVKKHSNNAIKSNHMNKTNESQQYQTNSPSNSVQLSYQDEKVNPNNTSAKKRKMDDGCAVSNDKKSKTIQSNTDKTSANTGKKKKRKCKKNKFKDYSKEEDLKGQKITPDLVSSNTNENEPSVVKEKEVALSSDIGNGTMSKQSKQKSKDEVSGIKPKHLANETAKSKFDAAKLGALLASSKCELKTDVKKDKDKQSINNANEQVLDAEPIIDKSSSKSLLEKSRDRLNAARFRYLNEQLYSSTGHDAYNLFKQDKDAFHVYHAGFQNQVEKWPTNPVDIIIGIIKAKPKHLVVADFGCGDAKIAQNVANKVHSFDLVALNNHVTVCDIAKIPLGPASVDIGVFCLSLMGTNLSTYLGEANRVLKTGGTMYIAEVTSRFANIGQFVLQVEKMGFKCLSQDSGNKMFVLMTFRKTGDFKVKDSGSIQLKPCVYKKR</sequence>
<dbReference type="Gene3D" id="1.10.10.2150">
    <property type="entry name" value="Ribosomal RNA-processing protein 8, N-terminal domain"/>
    <property type="match status" value="1"/>
</dbReference>
<evidence type="ECO:0000256" key="8">
    <source>
        <dbReference type="ARBA" id="ARBA00022691"/>
    </source>
</evidence>
<evidence type="ECO:0000256" key="7">
    <source>
        <dbReference type="ARBA" id="ARBA00022679"/>
    </source>
</evidence>
<dbReference type="InterPro" id="IPR029063">
    <property type="entry name" value="SAM-dependent_MTases_sf"/>
</dbReference>
<evidence type="ECO:0000256" key="9">
    <source>
        <dbReference type="ARBA" id="ARBA00022853"/>
    </source>
</evidence>
<evidence type="ECO:0000256" key="5">
    <source>
        <dbReference type="ARBA" id="ARBA00022552"/>
    </source>
</evidence>
<keyword evidence="8 13" id="KW-0949">S-adenosyl-L-methionine</keyword>
<keyword evidence="12 13" id="KW-0539">Nucleus</keyword>
<dbReference type="InterPro" id="IPR042036">
    <property type="entry name" value="RRP8_N"/>
</dbReference>
<dbReference type="AlphaFoldDB" id="A0A9D4QKI9"/>
<dbReference type="GO" id="GO:0005730">
    <property type="term" value="C:nucleolus"/>
    <property type="evidence" value="ECO:0007669"/>
    <property type="project" value="UniProtKB-SubCell"/>
</dbReference>
<dbReference type="GO" id="GO:0008168">
    <property type="term" value="F:methyltransferase activity"/>
    <property type="evidence" value="ECO:0007669"/>
    <property type="project" value="UniProtKB-KW"/>
</dbReference>
<feature type="compositionally biased region" description="Basic residues" evidence="14">
    <location>
        <begin position="222"/>
        <end position="233"/>
    </location>
</feature>
<dbReference type="Pfam" id="PF05148">
    <property type="entry name" value="Methyltransf_8"/>
    <property type="match status" value="1"/>
</dbReference>
<dbReference type="SUPFAM" id="SSF53335">
    <property type="entry name" value="S-adenosyl-L-methionine-dependent methyltransferases"/>
    <property type="match status" value="1"/>
</dbReference>
<comment type="similarity">
    <text evidence="2 13">Belongs to the methyltransferase superfamily. RRP8 family.</text>
</comment>
<dbReference type="GO" id="GO:0005677">
    <property type="term" value="C:chromatin silencing complex"/>
    <property type="evidence" value="ECO:0007669"/>
    <property type="project" value="TreeGrafter"/>
</dbReference>
<protein>
    <recommendedName>
        <fullName evidence="3 13">Ribosomal RNA-processing protein 8</fullName>
        <ecNumber evidence="13">2.1.1.-</ecNumber>
    </recommendedName>
</protein>
<dbReference type="FunFam" id="1.10.10.2150:FF:000001">
    <property type="entry name" value="Ribosomal RNA-processing protein 8"/>
    <property type="match status" value="1"/>
</dbReference>
<dbReference type="GO" id="GO:0006364">
    <property type="term" value="P:rRNA processing"/>
    <property type="evidence" value="ECO:0007669"/>
    <property type="project" value="UniProtKB-UniRule"/>
</dbReference>
<feature type="compositionally biased region" description="Polar residues" evidence="14">
    <location>
        <begin position="209"/>
        <end position="221"/>
    </location>
</feature>
<dbReference type="GO" id="GO:0000183">
    <property type="term" value="P:rDNA heterochromatin formation"/>
    <property type="evidence" value="ECO:0007669"/>
    <property type="project" value="TreeGrafter"/>
</dbReference>
<evidence type="ECO:0000256" key="6">
    <source>
        <dbReference type="ARBA" id="ARBA00022603"/>
    </source>
</evidence>
<evidence type="ECO:0000256" key="13">
    <source>
        <dbReference type="RuleBase" id="RU365074"/>
    </source>
</evidence>
<evidence type="ECO:0000256" key="4">
    <source>
        <dbReference type="ARBA" id="ARBA00022491"/>
    </source>
</evidence>
<feature type="compositionally biased region" description="Basic and acidic residues" evidence="14">
    <location>
        <begin position="234"/>
        <end position="245"/>
    </location>
</feature>
<evidence type="ECO:0000256" key="3">
    <source>
        <dbReference type="ARBA" id="ARBA00020203"/>
    </source>
</evidence>
<comment type="subcellular location">
    <subcellularLocation>
        <location evidence="1 13">Nucleus</location>
        <location evidence="1 13">Nucleolus</location>
    </subcellularLocation>
</comment>
<evidence type="ECO:0000256" key="10">
    <source>
        <dbReference type="ARBA" id="ARBA00023015"/>
    </source>
</evidence>
<dbReference type="PANTHER" id="PTHR12787:SF0">
    <property type="entry name" value="RIBOSOMAL RNA-PROCESSING PROTEIN 8"/>
    <property type="match status" value="1"/>
</dbReference>
<feature type="region of interest" description="Disordered" evidence="14">
    <location>
        <begin position="105"/>
        <end position="300"/>
    </location>
</feature>
<dbReference type="GO" id="GO:0032259">
    <property type="term" value="P:methylation"/>
    <property type="evidence" value="ECO:0007669"/>
    <property type="project" value="UniProtKB-KW"/>
</dbReference>
<gene>
    <name evidence="15" type="ORF">DPMN_108068</name>
</gene>
<feature type="compositionally biased region" description="Basic residues" evidence="14">
    <location>
        <begin position="117"/>
        <end position="126"/>
    </location>
</feature>
<evidence type="ECO:0000256" key="1">
    <source>
        <dbReference type="ARBA" id="ARBA00004604"/>
    </source>
</evidence>
<dbReference type="EMBL" id="JAIWYP010000004">
    <property type="protein sequence ID" value="KAH3834733.1"/>
    <property type="molecule type" value="Genomic_DNA"/>
</dbReference>
<evidence type="ECO:0000256" key="11">
    <source>
        <dbReference type="ARBA" id="ARBA00023163"/>
    </source>
</evidence>
<organism evidence="15 16">
    <name type="scientific">Dreissena polymorpha</name>
    <name type="common">Zebra mussel</name>
    <name type="synonym">Mytilus polymorpha</name>
    <dbReference type="NCBI Taxonomy" id="45954"/>
    <lineage>
        <taxon>Eukaryota</taxon>
        <taxon>Metazoa</taxon>
        <taxon>Spiralia</taxon>
        <taxon>Lophotrochozoa</taxon>
        <taxon>Mollusca</taxon>
        <taxon>Bivalvia</taxon>
        <taxon>Autobranchia</taxon>
        <taxon>Heteroconchia</taxon>
        <taxon>Euheterodonta</taxon>
        <taxon>Imparidentia</taxon>
        <taxon>Neoheterodontei</taxon>
        <taxon>Myida</taxon>
        <taxon>Dreissenoidea</taxon>
        <taxon>Dreissenidae</taxon>
        <taxon>Dreissena</taxon>
    </lineage>
</organism>
<comment type="caution">
    <text evidence="15">The sequence shown here is derived from an EMBL/GenBank/DDBJ whole genome shotgun (WGS) entry which is preliminary data.</text>
</comment>
<evidence type="ECO:0000256" key="14">
    <source>
        <dbReference type="SAM" id="MobiDB-lite"/>
    </source>
</evidence>
<reference evidence="15" key="1">
    <citation type="journal article" date="2019" name="bioRxiv">
        <title>The Genome of the Zebra Mussel, Dreissena polymorpha: A Resource for Invasive Species Research.</title>
        <authorList>
            <person name="McCartney M.A."/>
            <person name="Auch B."/>
            <person name="Kono T."/>
            <person name="Mallez S."/>
            <person name="Zhang Y."/>
            <person name="Obille A."/>
            <person name="Becker A."/>
            <person name="Abrahante J.E."/>
            <person name="Garbe J."/>
            <person name="Badalamenti J.P."/>
            <person name="Herman A."/>
            <person name="Mangelson H."/>
            <person name="Liachko I."/>
            <person name="Sullivan S."/>
            <person name="Sone E.D."/>
            <person name="Koren S."/>
            <person name="Silverstein K.A.T."/>
            <person name="Beckman K.B."/>
            <person name="Gohl D.M."/>
        </authorList>
    </citation>
    <scope>NUCLEOTIDE SEQUENCE</scope>
    <source>
        <strain evidence="15">Duluth1</strain>
        <tissue evidence="15">Whole animal</tissue>
    </source>
</reference>
<evidence type="ECO:0000313" key="16">
    <source>
        <dbReference type="Proteomes" id="UP000828390"/>
    </source>
</evidence>
<dbReference type="Proteomes" id="UP000828390">
    <property type="component" value="Unassembled WGS sequence"/>
</dbReference>
<keyword evidence="11" id="KW-0804">Transcription</keyword>
<keyword evidence="7 13" id="KW-0808">Transferase</keyword>
<dbReference type="GO" id="GO:0046015">
    <property type="term" value="P:regulation of transcription by glucose"/>
    <property type="evidence" value="ECO:0007669"/>
    <property type="project" value="TreeGrafter"/>
</dbReference>
<keyword evidence="5 13" id="KW-0698">rRNA processing</keyword>
<reference evidence="15" key="2">
    <citation type="submission" date="2020-11" db="EMBL/GenBank/DDBJ databases">
        <authorList>
            <person name="McCartney M.A."/>
            <person name="Auch B."/>
            <person name="Kono T."/>
            <person name="Mallez S."/>
            <person name="Becker A."/>
            <person name="Gohl D.M."/>
            <person name="Silverstein K.A.T."/>
            <person name="Koren S."/>
            <person name="Bechman K.B."/>
            <person name="Herman A."/>
            <person name="Abrahante J.E."/>
            <person name="Garbe J."/>
        </authorList>
    </citation>
    <scope>NUCLEOTIDE SEQUENCE</scope>
    <source>
        <strain evidence="15">Duluth1</strain>
        <tissue evidence="15">Whole animal</tissue>
    </source>
</reference>
<comment type="function">
    <text evidence="13">Probable methyltransferase required to silence rDNA.</text>
</comment>
<keyword evidence="4" id="KW-0678">Repressor</keyword>
<evidence type="ECO:0000256" key="12">
    <source>
        <dbReference type="ARBA" id="ARBA00023242"/>
    </source>
</evidence>